<dbReference type="InterPro" id="IPR044561">
    <property type="entry name" value="ACT_ThrD-II-like"/>
</dbReference>
<dbReference type="GO" id="GO:0006565">
    <property type="term" value="P:L-serine catabolic process"/>
    <property type="evidence" value="ECO:0007669"/>
    <property type="project" value="TreeGrafter"/>
</dbReference>
<dbReference type="GO" id="GO:0004794">
    <property type="term" value="F:threonine deaminase activity"/>
    <property type="evidence" value="ECO:0007669"/>
    <property type="project" value="UniProtKB-EC"/>
</dbReference>
<dbReference type="GO" id="GO:0009097">
    <property type="term" value="P:isoleucine biosynthetic process"/>
    <property type="evidence" value="ECO:0007669"/>
    <property type="project" value="TreeGrafter"/>
</dbReference>
<keyword evidence="2" id="KW-0663">Pyridoxal phosphate</keyword>
<dbReference type="GO" id="GO:0006567">
    <property type="term" value="P:L-threonine catabolic process"/>
    <property type="evidence" value="ECO:0007669"/>
    <property type="project" value="TreeGrafter"/>
</dbReference>
<proteinExistence type="predicted"/>
<evidence type="ECO:0000313" key="5">
    <source>
        <dbReference type="EMBL" id="MPN40784.1"/>
    </source>
</evidence>
<comment type="caution">
    <text evidence="5">The sequence shown here is derived from an EMBL/GenBank/DDBJ whole genome shotgun (WGS) entry which is preliminary data.</text>
</comment>
<dbReference type="PANTHER" id="PTHR48078:SF6">
    <property type="entry name" value="L-THREONINE DEHYDRATASE CATABOLIC TDCB"/>
    <property type="match status" value="1"/>
</dbReference>
<comment type="cofactor">
    <cofactor evidence="1">
        <name>pyridoxal 5'-phosphate</name>
        <dbReference type="ChEBI" id="CHEBI:597326"/>
    </cofactor>
</comment>
<dbReference type="SUPFAM" id="SSF53686">
    <property type="entry name" value="Tryptophan synthase beta subunit-like PLP-dependent enzymes"/>
    <property type="match status" value="1"/>
</dbReference>
<dbReference type="PANTHER" id="PTHR48078">
    <property type="entry name" value="THREONINE DEHYDRATASE, MITOCHONDRIAL-RELATED"/>
    <property type="match status" value="1"/>
</dbReference>
<accession>A0A645HX60</accession>
<evidence type="ECO:0000256" key="3">
    <source>
        <dbReference type="ARBA" id="ARBA00023239"/>
    </source>
</evidence>
<dbReference type="EMBL" id="VSSQ01097407">
    <property type="protein sequence ID" value="MPN40784.1"/>
    <property type="molecule type" value="Genomic_DNA"/>
</dbReference>
<sequence>MDDIVTVSEDEIATAILTLMEGQKTVAEGAGATSVAAVMFNKIDVKDKKVVCVVSGGNIDVSILSRVITKGLNKTGRISEITTKVLDKPGQLINLLQVISETGANVMSVSHEREAKKSEVNSCVVTMVLETRNIEHVKEIKKALKIKGYEIFND</sequence>
<dbReference type="EC" id="4.3.1.19" evidence="5"/>
<name>A0A645HX60_9ZZZZ</name>
<dbReference type="PROSITE" id="PS51671">
    <property type="entry name" value="ACT"/>
    <property type="match status" value="1"/>
</dbReference>
<protein>
    <submittedName>
        <fullName evidence="5">L-threonine ammonia-lyase</fullName>
        <ecNumber evidence="5">4.3.1.19</ecNumber>
    </submittedName>
</protein>
<dbReference type="AlphaFoldDB" id="A0A645HX60"/>
<dbReference type="InterPro" id="IPR036052">
    <property type="entry name" value="TrpB-like_PALP_sf"/>
</dbReference>
<evidence type="ECO:0000259" key="4">
    <source>
        <dbReference type="PROSITE" id="PS51671"/>
    </source>
</evidence>
<gene>
    <name evidence="5" type="primary">tdcB_28</name>
    <name evidence="5" type="ORF">SDC9_188323</name>
</gene>
<dbReference type="Gene3D" id="3.30.70.260">
    <property type="match status" value="1"/>
</dbReference>
<dbReference type="InterPro" id="IPR002912">
    <property type="entry name" value="ACT_dom"/>
</dbReference>
<feature type="domain" description="ACT" evidence="4">
    <location>
        <begin position="80"/>
        <end position="154"/>
    </location>
</feature>
<dbReference type="GO" id="GO:0003941">
    <property type="term" value="F:L-serine ammonia-lyase activity"/>
    <property type="evidence" value="ECO:0007669"/>
    <property type="project" value="TreeGrafter"/>
</dbReference>
<reference evidence="5" key="1">
    <citation type="submission" date="2019-08" db="EMBL/GenBank/DDBJ databases">
        <authorList>
            <person name="Kucharzyk K."/>
            <person name="Murdoch R.W."/>
            <person name="Higgins S."/>
            <person name="Loffler F."/>
        </authorList>
    </citation>
    <scope>NUCLEOTIDE SEQUENCE</scope>
</reference>
<keyword evidence="3 5" id="KW-0456">Lyase</keyword>
<dbReference type="Gene3D" id="3.40.50.1100">
    <property type="match status" value="1"/>
</dbReference>
<dbReference type="InterPro" id="IPR050147">
    <property type="entry name" value="Ser/Thr_Dehydratase"/>
</dbReference>
<evidence type="ECO:0000256" key="2">
    <source>
        <dbReference type="ARBA" id="ARBA00022898"/>
    </source>
</evidence>
<organism evidence="5">
    <name type="scientific">bioreactor metagenome</name>
    <dbReference type="NCBI Taxonomy" id="1076179"/>
    <lineage>
        <taxon>unclassified sequences</taxon>
        <taxon>metagenomes</taxon>
        <taxon>ecological metagenomes</taxon>
    </lineage>
</organism>
<dbReference type="CDD" id="cd04886">
    <property type="entry name" value="ACT_ThrD-II-like"/>
    <property type="match status" value="1"/>
</dbReference>
<evidence type="ECO:0000256" key="1">
    <source>
        <dbReference type="ARBA" id="ARBA00001933"/>
    </source>
</evidence>